<dbReference type="PANTHER" id="PTHR46929:SF3">
    <property type="entry name" value="MYB_SANT-LIKE DOMAIN-CONTAINING PROTEIN"/>
    <property type="match status" value="1"/>
</dbReference>
<evidence type="ECO:0000313" key="3">
    <source>
        <dbReference type="EMBL" id="KAI5327162.1"/>
    </source>
</evidence>
<evidence type="ECO:0000256" key="1">
    <source>
        <dbReference type="SAM" id="MobiDB-lite"/>
    </source>
</evidence>
<comment type="caution">
    <text evidence="3">The sequence shown here is derived from an EMBL/GenBank/DDBJ whole genome shotgun (WGS) entry which is preliminary data.</text>
</comment>
<feature type="region of interest" description="Disordered" evidence="1">
    <location>
        <begin position="69"/>
        <end position="109"/>
    </location>
</feature>
<proteinExistence type="predicted"/>
<dbReference type="PANTHER" id="PTHR46929">
    <property type="entry name" value="EXPRESSED PROTEIN"/>
    <property type="match status" value="1"/>
</dbReference>
<feature type="domain" description="Myb/SANT-like" evidence="2">
    <location>
        <begin position="1"/>
        <end position="69"/>
    </location>
</feature>
<keyword evidence="4" id="KW-1185">Reference proteome</keyword>
<protein>
    <recommendedName>
        <fullName evidence="2">Myb/SANT-like domain-containing protein</fullName>
    </recommendedName>
</protein>
<reference evidence="3 4" key="1">
    <citation type="journal article" date="2022" name="G3 (Bethesda)">
        <title>Whole-genome sequence and methylome profiling of the almond [Prunus dulcis (Mill.) D.A. Webb] cultivar 'Nonpareil'.</title>
        <authorList>
            <person name="D'Amico-Willman K.M."/>
            <person name="Ouma W.Z."/>
            <person name="Meulia T."/>
            <person name="Sideli G.M."/>
            <person name="Gradziel T.M."/>
            <person name="Fresnedo-Ramirez J."/>
        </authorList>
    </citation>
    <scope>NUCLEOTIDE SEQUENCE [LARGE SCALE GENOMIC DNA]</scope>
    <source>
        <strain evidence="3">Clone GOH B32 T37-40</strain>
    </source>
</reference>
<dbReference type="EMBL" id="JAJFAZ020000005">
    <property type="protein sequence ID" value="KAI5327162.1"/>
    <property type="molecule type" value="Genomic_DNA"/>
</dbReference>
<dbReference type="Pfam" id="PF12776">
    <property type="entry name" value="Myb_DNA-bind_3"/>
    <property type="match status" value="1"/>
</dbReference>
<dbReference type="Proteomes" id="UP001054821">
    <property type="component" value="Chromosome 5"/>
</dbReference>
<dbReference type="InterPro" id="IPR024752">
    <property type="entry name" value="Myb/SANT-like_dom"/>
</dbReference>
<organism evidence="3 4">
    <name type="scientific">Prunus dulcis</name>
    <name type="common">Almond</name>
    <name type="synonym">Amygdalus dulcis</name>
    <dbReference type="NCBI Taxonomy" id="3755"/>
    <lineage>
        <taxon>Eukaryota</taxon>
        <taxon>Viridiplantae</taxon>
        <taxon>Streptophyta</taxon>
        <taxon>Embryophyta</taxon>
        <taxon>Tracheophyta</taxon>
        <taxon>Spermatophyta</taxon>
        <taxon>Magnoliopsida</taxon>
        <taxon>eudicotyledons</taxon>
        <taxon>Gunneridae</taxon>
        <taxon>Pentapetalae</taxon>
        <taxon>rosids</taxon>
        <taxon>fabids</taxon>
        <taxon>Rosales</taxon>
        <taxon>Rosaceae</taxon>
        <taxon>Amygdaloideae</taxon>
        <taxon>Amygdaleae</taxon>
        <taxon>Prunus</taxon>
    </lineage>
</organism>
<name>A0AAD4VN17_PRUDU</name>
<evidence type="ECO:0000313" key="4">
    <source>
        <dbReference type="Proteomes" id="UP001054821"/>
    </source>
</evidence>
<evidence type="ECO:0000259" key="2">
    <source>
        <dbReference type="Pfam" id="PF12776"/>
    </source>
</evidence>
<sequence>MERSLADILREERQIGHKGDGGWNAVAYNTVAAILSARFDIEVSADNIRNRVKTWKRFYGIVSDILSQSTSSTEGQPCKRGPEGRFAVPLRNSSPINMWRPPTQASPKANRARAIARRLLMPIWRQRTISKKKKFTVAV</sequence>
<dbReference type="AlphaFoldDB" id="A0AAD4VN17"/>
<gene>
    <name evidence="3" type="ORF">L3X38_026558</name>
</gene>
<accession>A0AAD4VN17</accession>